<keyword evidence="2" id="KW-1185">Reference proteome</keyword>
<proteinExistence type="predicted"/>
<gene>
    <name evidence="1" type="ORF">EVAR_53678_1</name>
</gene>
<organism evidence="1 2">
    <name type="scientific">Eumeta variegata</name>
    <name type="common">Bagworm moth</name>
    <name type="synonym">Eumeta japonica</name>
    <dbReference type="NCBI Taxonomy" id="151549"/>
    <lineage>
        <taxon>Eukaryota</taxon>
        <taxon>Metazoa</taxon>
        <taxon>Ecdysozoa</taxon>
        <taxon>Arthropoda</taxon>
        <taxon>Hexapoda</taxon>
        <taxon>Insecta</taxon>
        <taxon>Pterygota</taxon>
        <taxon>Neoptera</taxon>
        <taxon>Endopterygota</taxon>
        <taxon>Lepidoptera</taxon>
        <taxon>Glossata</taxon>
        <taxon>Ditrysia</taxon>
        <taxon>Tineoidea</taxon>
        <taxon>Psychidae</taxon>
        <taxon>Oiketicinae</taxon>
        <taxon>Eumeta</taxon>
    </lineage>
</organism>
<dbReference type="EMBL" id="BGZK01001315">
    <property type="protein sequence ID" value="GBP77033.1"/>
    <property type="molecule type" value="Genomic_DNA"/>
</dbReference>
<evidence type="ECO:0000313" key="1">
    <source>
        <dbReference type="EMBL" id="GBP77033.1"/>
    </source>
</evidence>
<dbReference type="AlphaFoldDB" id="A0A4C1YPW3"/>
<reference evidence="1 2" key="1">
    <citation type="journal article" date="2019" name="Commun. Biol.">
        <title>The bagworm genome reveals a unique fibroin gene that provides high tensile strength.</title>
        <authorList>
            <person name="Kono N."/>
            <person name="Nakamura H."/>
            <person name="Ohtoshi R."/>
            <person name="Tomita M."/>
            <person name="Numata K."/>
            <person name="Arakawa K."/>
        </authorList>
    </citation>
    <scope>NUCLEOTIDE SEQUENCE [LARGE SCALE GENOMIC DNA]</scope>
</reference>
<evidence type="ECO:0000313" key="2">
    <source>
        <dbReference type="Proteomes" id="UP000299102"/>
    </source>
</evidence>
<dbReference type="Proteomes" id="UP000299102">
    <property type="component" value="Unassembled WGS sequence"/>
</dbReference>
<name>A0A4C1YPW3_EUMVA</name>
<protein>
    <submittedName>
        <fullName evidence="1">Uncharacterized protein</fullName>
    </submittedName>
</protein>
<sequence length="243" mass="26953">MKYWSVTATHGHLQPVQLDSIRVISALAAFRVGRGYLMKERLMEKRWGDNRATGSLAHWTKCNHGSCYFTGQVFWHETILGASELSLSGRPPALTPAAPAIGRCGRPWGFPRAASRPSASAYFKLRDLDLKRPTPVRRGSGTANGRRHRSGDSIEFTSKATFLTTEPSLLISERSPVKESPPSREPRARTEVALNMRVIIRAESCASAAHGPRSLRDGYANSEICRTPRPHDRKCSCSNNVRK</sequence>
<comment type="caution">
    <text evidence="1">The sequence shown here is derived from an EMBL/GenBank/DDBJ whole genome shotgun (WGS) entry which is preliminary data.</text>
</comment>
<accession>A0A4C1YPW3</accession>